<dbReference type="Proteomes" id="UP000770661">
    <property type="component" value="Unassembled WGS sequence"/>
</dbReference>
<dbReference type="OrthoDB" id="283575at2759"/>
<feature type="compositionally biased region" description="Polar residues" evidence="2">
    <location>
        <begin position="1"/>
        <end position="21"/>
    </location>
</feature>
<gene>
    <name evidence="4" type="primary">slt-1</name>
    <name evidence="4" type="ORF">GWK47_024987</name>
</gene>
<evidence type="ECO:0000256" key="2">
    <source>
        <dbReference type="SAM" id="MobiDB-lite"/>
    </source>
</evidence>
<proteinExistence type="predicted"/>
<evidence type="ECO:0000313" key="4">
    <source>
        <dbReference type="EMBL" id="KAG0702924.1"/>
    </source>
</evidence>
<evidence type="ECO:0000259" key="3">
    <source>
        <dbReference type="PROSITE" id="PS50026"/>
    </source>
</evidence>
<sequence length="113" mass="12164">MTHTTHTHGSPITLEDYTTSPPAGPGVSSSCSGRGCTTCCTSPRRVLAKCDLCYTHPCQNGASCRSLANHSYECERVPAYYGPNCQHKIAAFLRKSLAPKLAHLQDLGAGHFR</sequence>
<feature type="domain" description="EGF-like" evidence="3">
    <location>
        <begin position="51"/>
        <end position="86"/>
    </location>
</feature>
<dbReference type="InterPro" id="IPR000742">
    <property type="entry name" value="EGF"/>
</dbReference>
<reference evidence="4" key="1">
    <citation type="submission" date="2020-07" db="EMBL/GenBank/DDBJ databases">
        <title>The High-quality genome of the commercially important snow crab, Chionoecetes opilio.</title>
        <authorList>
            <person name="Jeong J.-H."/>
            <person name="Ryu S."/>
        </authorList>
    </citation>
    <scope>NUCLEOTIDE SEQUENCE</scope>
    <source>
        <strain evidence="4">MADBK_172401_WGS</strain>
        <tissue evidence="4">Digestive gland</tissue>
    </source>
</reference>
<feature type="region of interest" description="Disordered" evidence="2">
    <location>
        <begin position="1"/>
        <end position="30"/>
    </location>
</feature>
<keyword evidence="5" id="KW-1185">Reference proteome</keyword>
<name>A0A8J5CDC5_CHIOP</name>
<dbReference type="Gene3D" id="2.10.25.10">
    <property type="entry name" value="Laminin"/>
    <property type="match status" value="1"/>
</dbReference>
<dbReference type="EMBL" id="JACEEZ010025239">
    <property type="protein sequence ID" value="KAG0702924.1"/>
    <property type="molecule type" value="Genomic_DNA"/>
</dbReference>
<protein>
    <submittedName>
        <fullName evidence="4">Slit 1 protein</fullName>
    </submittedName>
</protein>
<evidence type="ECO:0000256" key="1">
    <source>
        <dbReference type="PROSITE-ProRule" id="PRU00076"/>
    </source>
</evidence>
<evidence type="ECO:0000313" key="5">
    <source>
        <dbReference type="Proteomes" id="UP000770661"/>
    </source>
</evidence>
<comment type="caution">
    <text evidence="4">The sequence shown here is derived from an EMBL/GenBank/DDBJ whole genome shotgun (WGS) entry which is preliminary data.</text>
</comment>
<comment type="caution">
    <text evidence="1">Lacks conserved residue(s) required for the propagation of feature annotation.</text>
</comment>
<keyword evidence="1" id="KW-0245">EGF-like domain</keyword>
<accession>A0A8J5CDC5</accession>
<dbReference type="AlphaFoldDB" id="A0A8J5CDC5"/>
<organism evidence="4 5">
    <name type="scientific">Chionoecetes opilio</name>
    <name type="common">Atlantic snow crab</name>
    <name type="synonym">Cancer opilio</name>
    <dbReference type="NCBI Taxonomy" id="41210"/>
    <lineage>
        <taxon>Eukaryota</taxon>
        <taxon>Metazoa</taxon>
        <taxon>Ecdysozoa</taxon>
        <taxon>Arthropoda</taxon>
        <taxon>Crustacea</taxon>
        <taxon>Multicrustacea</taxon>
        <taxon>Malacostraca</taxon>
        <taxon>Eumalacostraca</taxon>
        <taxon>Eucarida</taxon>
        <taxon>Decapoda</taxon>
        <taxon>Pleocyemata</taxon>
        <taxon>Brachyura</taxon>
        <taxon>Eubrachyura</taxon>
        <taxon>Majoidea</taxon>
        <taxon>Majidae</taxon>
        <taxon>Chionoecetes</taxon>
    </lineage>
</organism>
<dbReference type="SUPFAM" id="SSF57196">
    <property type="entry name" value="EGF/Laminin"/>
    <property type="match status" value="1"/>
</dbReference>
<dbReference type="PROSITE" id="PS50026">
    <property type="entry name" value="EGF_3"/>
    <property type="match status" value="1"/>
</dbReference>